<evidence type="ECO:0000256" key="5">
    <source>
        <dbReference type="ARBA" id="ARBA00022777"/>
    </source>
</evidence>
<dbReference type="PANTHER" id="PTHR47634:SF9">
    <property type="entry name" value="PROTEIN KINASE DOMAIN-CONTAINING PROTEIN-RELATED"/>
    <property type="match status" value="1"/>
</dbReference>
<evidence type="ECO:0000256" key="8">
    <source>
        <dbReference type="ARBA" id="ARBA00048679"/>
    </source>
</evidence>
<keyword evidence="5" id="KW-0418">Kinase</keyword>
<dbReference type="InterPro" id="IPR011009">
    <property type="entry name" value="Kinase-like_dom_sf"/>
</dbReference>
<keyword evidence="6" id="KW-0067">ATP-binding</keyword>
<keyword evidence="3" id="KW-0808">Transferase</keyword>
<dbReference type="GO" id="GO:0004674">
    <property type="term" value="F:protein serine/threonine kinase activity"/>
    <property type="evidence" value="ECO:0007669"/>
    <property type="project" value="UniProtKB-KW"/>
</dbReference>
<comment type="catalytic activity">
    <reaction evidence="8">
        <text>L-seryl-[protein] + ATP = O-phospho-L-seryl-[protein] + ADP + H(+)</text>
        <dbReference type="Rhea" id="RHEA:17989"/>
        <dbReference type="Rhea" id="RHEA-COMP:9863"/>
        <dbReference type="Rhea" id="RHEA-COMP:11604"/>
        <dbReference type="ChEBI" id="CHEBI:15378"/>
        <dbReference type="ChEBI" id="CHEBI:29999"/>
        <dbReference type="ChEBI" id="CHEBI:30616"/>
        <dbReference type="ChEBI" id="CHEBI:83421"/>
        <dbReference type="ChEBI" id="CHEBI:456216"/>
        <dbReference type="EC" id="2.7.11.1"/>
    </reaction>
</comment>
<proteinExistence type="predicted"/>
<dbReference type="InterPro" id="IPR051334">
    <property type="entry name" value="SRPK"/>
</dbReference>
<evidence type="ECO:0000256" key="1">
    <source>
        <dbReference type="ARBA" id="ARBA00012513"/>
    </source>
</evidence>
<sequence>MASLLRSIPRLLRPRWKPLNFANPNYGIVVPTQKIEEENFPDYAASRYYPTHIGEVFQNRYQVVSKLGYGVSSTVWLARDMNWRSYVTLKIFVNSASMGRQVDDELKMYQHIERFSRHPGRKAVRSLLDSFNIDGPDDKHQCLVHPPLFESVWEFLHRNPVQRLPEPIVAFTLHRLFLALDYLHTECKVIHTAEQDELQNPSPRKDMDERNIYLSRDLEIGPGKIGAPVLCDFSSAVLGDREHLEDVQPDIYRAPEVILEAPWSYGIDIWNVGCMIWDIFQGGSLFTGHDPEHQRYRSRAHLAEMVDLLGPPPAGLLAAGRQSRKFFSETDEFREKGLLKGEIPLEQRETSLKEEDRQRFLRMMRRMLQWEPEKRSSARELAEDEWIQKHMGL</sequence>
<evidence type="ECO:0000313" key="10">
    <source>
        <dbReference type="EMBL" id="BCS18372.1"/>
    </source>
</evidence>
<accession>A0A7R8AHF5</accession>
<dbReference type="Gene3D" id="1.10.510.10">
    <property type="entry name" value="Transferase(Phosphotransferase) domain 1"/>
    <property type="match status" value="1"/>
</dbReference>
<keyword evidence="4" id="KW-0547">Nucleotide-binding</keyword>
<dbReference type="SMART" id="SM00220">
    <property type="entry name" value="S_TKc"/>
    <property type="match status" value="1"/>
</dbReference>
<evidence type="ECO:0000256" key="7">
    <source>
        <dbReference type="ARBA" id="ARBA00047899"/>
    </source>
</evidence>
<evidence type="ECO:0000256" key="4">
    <source>
        <dbReference type="ARBA" id="ARBA00022741"/>
    </source>
</evidence>
<dbReference type="GO" id="GO:0050684">
    <property type="term" value="P:regulation of mRNA processing"/>
    <property type="evidence" value="ECO:0007669"/>
    <property type="project" value="TreeGrafter"/>
</dbReference>
<dbReference type="SUPFAM" id="SSF56112">
    <property type="entry name" value="Protein kinase-like (PK-like)"/>
    <property type="match status" value="1"/>
</dbReference>
<dbReference type="EMBL" id="AP024443">
    <property type="protein sequence ID" value="BCS18372.1"/>
    <property type="molecule type" value="Genomic_DNA"/>
</dbReference>
<comment type="catalytic activity">
    <reaction evidence="7">
        <text>L-threonyl-[protein] + ATP = O-phospho-L-threonyl-[protein] + ADP + H(+)</text>
        <dbReference type="Rhea" id="RHEA:46608"/>
        <dbReference type="Rhea" id="RHEA-COMP:11060"/>
        <dbReference type="Rhea" id="RHEA-COMP:11605"/>
        <dbReference type="ChEBI" id="CHEBI:15378"/>
        <dbReference type="ChEBI" id="CHEBI:30013"/>
        <dbReference type="ChEBI" id="CHEBI:30616"/>
        <dbReference type="ChEBI" id="CHEBI:61977"/>
        <dbReference type="ChEBI" id="CHEBI:456216"/>
        <dbReference type="EC" id="2.7.11.1"/>
    </reaction>
</comment>
<dbReference type="Proteomes" id="UP000654913">
    <property type="component" value="Chromosome 1"/>
</dbReference>
<gene>
    <name evidence="10" type="ORF">APUU_11200A</name>
</gene>
<dbReference type="Gene3D" id="3.30.200.20">
    <property type="entry name" value="Phosphorylase Kinase, domain 1"/>
    <property type="match status" value="1"/>
</dbReference>
<reference evidence="10" key="2">
    <citation type="submission" date="2021-02" db="EMBL/GenBank/DDBJ databases">
        <title>Aspergillus puulaauensis MK2 genome sequence.</title>
        <authorList>
            <person name="Futagami T."/>
            <person name="Mori K."/>
            <person name="Kadooka C."/>
            <person name="Tanaka T."/>
        </authorList>
    </citation>
    <scope>NUCLEOTIDE SEQUENCE</scope>
    <source>
        <strain evidence="10">MK2</strain>
    </source>
</reference>
<protein>
    <recommendedName>
        <fullName evidence="1">non-specific serine/threonine protein kinase</fullName>
        <ecNumber evidence="1">2.7.11.1</ecNumber>
    </recommendedName>
</protein>
<dbReference type="PANTHER" id="PTHR47634">
    <property type="entry name" value="PROTEIN KINASE DOMAIN-CONTAINING PROTEIN-RELATED"/>
    <property type="match status" value="1"/>
</dbReference>
<reference evidence="10" key="1">
    <citation type="submission" date="2021-01" db="EMBL/GenBank/DDBJ databases">
        <authorList>
            <consortium name="Aspergillus puulaauensis MK2 genome sequencing consortium"/>
            <person name="Kazuki M."/>
            <person name="Futagami T."/>
        </authorList>
    </citation>
    <scope>NUCLEOTIDE SEQUENCE</scope>
    <source>
        <strain evidence="10">MK2</strain>
    </source>
</reference>
<dbReference type="AlphaFoldDB" id="A0A7R8AHF5"/>
<dbReference type="KEGG" id="apuu:APUU_11200A"/>
<dbReference type="EC" id="2.7.11.1" evidence="1"/>
<dbReference type="GO" id="GO:0000245">
    <property type="term" value="P:spliceosomal complex assembly"/>
    <property type="evidence" value="ECO:0007669"/>
    <property type="project" value="TreeGrafter"/>
</dbReference>
<dbReference type="GO" id="GO:0005524">
    <property type="term" value="F:ATP binding"/>
    <property type="evidence" value="ECO:0007669"/>
    <property type="project" value="UniProtKB-KW"/>
</dbReference>
<dbReference type="InterPro" id="IPR000719">
    <property type="entry name" value="Prot_kinase_dom"/>
</dbReference>
<organism evidence="10 11">
    <name type="scientific">Aspergillus puulaauensis</name>
    <dbReference type="NCBI Taxonomy" id="1220207"/>
    <lineage>
        <taxon>Eukaryota</taxon>
        <taxon>Fungi</taxon>
        <taxon>Dikarya</taxon>
        <taxon>Ascomycota</taxon>
        <taxon>Pezizomycotina</taxon>
        <taxon>Eurotiomycetes</taxon>
        <taxon>Eurotiomycetidae</taxon>
        <taxon>Eurotiales</taxon>
        <taxon>Aspergillaceae</taxon>
        <taxon>Aspergillus</taxon>
    </lineage>
</organism>
<dbReference type="Pfam" id="PF00069">
    <property type="entry name" value="Pkinase"/>
    <property type="match status" value="1"/>
</dbReference>
<name>A0A7R8AHF5_9EURO</name>
<evidence type="ECO:0000256" key="2">
    <source>
        <dbReference type="ARBA" id="ARBA00022527"/>
    </source>
</evidence>
<dbReference type="PROSITE" id="PS50011">
    <property type="entry name" value="PROTEIN_KINASE_DOM"/>
    <property type="match status" value="1"/>
</dbReference>
<keyword evidence="2" id="KW-0723">Serine/threonine-protein kinase</keyword>
<evidence type="ECO:0000259" key="9">
    <source>
        <dbReference type="PROSITE" id="PS50011"/>
    </source>
</evidence>
<keyword evidence="11" id="KW-1185">Reference proteome</keyword>
<feature type="domain" description="Protein kinase" evidence="9">
    <location>
        <begin position="61"/>
        <end position="387"/>
    </location>
</feature>
<dbReference type="GeneID" id="64968377"/>
<evidence type="ECO:0000256" key="3">
    <source>
        <dbReference type="ARBA" id="ARBA00022679"/>
    </source>
</evidence>
<evidence type="ECO:0000313" key="11">
    <source>
        <dbReference type="Proteomes" id="UP000654913"/>
    </source>
</evidence>
<evidence type="ECO:0000256" key="6">
    <source>
        <dbReference type="ARBA" id="ARBA00022840"/>
    </source>
</evidence>
<dbReference type="RefSeq" id="XP_041550566.1">
    <property type="nucleotide sequence ID" value="XM_041695658.1"/>
</dbReference>
<dbReference type="OrthoDB" id="5979581at2759"/>